<feature type="transmembrane region" description="Helical" evidence="1">
    <location>
        <begin position="75"/>
        <end position="100"/>
    </location>
</feature>
<sequence length="256" mass="29348">MKIRTKKDVQKLDEKIKTELGIDVSEYKNEDVAENFAELLMLPSYMVSWVIRPIIFSFILYIIGFYTLNLVHVEYLLYALLGFLFFMLSGVAFGFLLLMFKMKKDIWSIADYSLDILKLSVEDLSSVNNQITEENKKDVLSLLFKGIIHIVTIPMLSQSVAIKVPVLGNLAGGIIKRVLVAISDKLEFEEDNIDDFAEETTEGDSKILSSYIFTITKVSEGLEKFVNFTFKVARFPIIIFALFSFVLLFLFLYLIH</sequence>
<gene>
    <name evidence="2" type="ORF">T190607A01A_20121</name>
</gene>
<evidence type="ECO:0000313" key="2">
    <source>
        <dbReference type="EMBL" id="CAL2083355.1"/>
    </source>
</evidence>
<protein>
    <submittedName>
        <fullName evidence="2">Uncharacterized protein</fullName>
    </submittedName>
</protein>
<keyword evidence="1" id="KW-0812">Transmembrane</keyword>
<accession>A0ABM9NXU7</accession>
<dbReference type="EMBL" id="CAXIXY010000004">
    <property type="protein sequence ID" value="CAL2083355.1"/>
    <property type="molecule type" value="Genomic_DNA"/>
</dbReference>
<keyword evidence="1" id="KW-1133">Transmembrane helix</keyword>
<proteinExistence type="predicted"/>
<dbReference type="Proteomes" id="UP001497416">
    <property type="component" value="Unassembled WGS sequence"/>
</dbReference>
<evidence type="ECO:0000313" key="3">
    <source>
        <dbReference type="Proteomes" id="UP001497416"/>
    </source>
</evidence>
<feature type="transmembrane region" description="Helical" evidence="1">
    <location>
        <begin position="49"/>
        <end position="69"/>
    </location>
</feature>
<dbReference type="RefSeq" id="WP_348711497.1">
    <property type="nucleotide sequence ID" value="NZ_CAXIXY010000004.1"/>
</dbReference>
<feature type="transmembrane region" description="Helical" evidence="1">
    <location>
        <begin position="232"/>
        <end position="255"/>
    </location>
</feature>
<keyword evidence="3" id="KW-1185">Reference proteome</keyword>
<evidence type="ECO:0000256" key="1">
    <source>
        <dbReference type="SAM" id="Phobius"/>
    </source>
</evidence>
<name>A0ABM9NXU7_9FLAO</name>
<organism evidence="2 3">
    <name type="scientific">Tenacibaculum platacis</name>
    <dbReference type="NCBI Taxonomy" id="3137852"/>
    <lineage>
        <taxon>Bacteria</taxon>
        <taxon>Pseudomonadati</taxon>
        <taxon>Bacteroidota</taxon>
        <taxon>Flavobacteriia</taxon>
        <taxon>Flavobacteriales</taxon>
        <taxon>Flavobacteriaceae</taxon>
        <taxon>Tenacibaculum</taxon>
    </lineage>
</organism>
<keyword evidence="1" id="KW-0472">Membrane</keyword>
<reference evidence="2 3" key="1">
    <citation type="submission" date="2024-05" db="EMBL/GenBank/DDBJ databases">
        <authorList>
            <person name="Duchaud E."/>
        </authorList>
    </citation>
    <scope>NUCLEOTIDE SEQUENCE [LARGE SCALE GENOMIC DNA]</scope>
    <source>
        <strain evidence="2">Ena-SAMPLE-TAB-13-05-2024-13:56:06:370-140302</strain>
    </source>
</reference>
<comment type="caution">
    <text evidence="2">The sequence shown here is derived from an EMBL/GenBank/DDBJ whole genome shotgun (WGS) entry which is preliminary data.</text>
</comment>